<organism evidence="1 2">
    <name type="scientific">Leptothoe kymatousa TAU-MAC 1615</name>
    <dbReference type="NCBI Taxonomy" id="2364775"/>
    <lineage>
        <taxon>Bacteria</taxon>
        <taxon>Bacillati</taxon>
        <taxon>Cyanobacteriota</taxon>
        <taxon>Cyanophyceae</taxon>
        <taxon>Nodosilineales</taxon>
        <taxon>Cymatolegaceae</taxon>
        <taxon>Leptothoe</taxon>
        <taxon>Leptothoe kymatousa</taxon>
    </lineage>
</organism>
<accession>A0ABS5Y6B7</accession>
<dbReference type="RefSeq" id="WP_215619286.1">
    <property type="nucleotide sequence ID" value="NZ_JADOER010000012.1"/>
</dbReference>
<reference evidence="1 2" key="1">
    <citation type="journal article" date="2021" name="Mar. Drugs">
        <title>Genome Reduction and Secondary Metabolism of the Marine Sponge-Associated Cyanobacterium Leptothoe.</title>
        <authorList>
            <person name="Konstantinou D."/>
            <person name="Popin R.V."/>
            <person name="Fewer D.P."/>
            <person name="Sivonen K."/>
            <person name="Gkelis S."/>
        </authorList>
    </citation>
    <scope>NUCLEOTIDE SEQUENCE [LARGE SCALE GENOMIC DNA]</scope>
    <source>
        <strain evidence="1 2">TAU-MAC 1615</strain>
    </source>
</reference>
<dbReference type="SUPFAM" id="SSF140663">
    <property type="entry name" value="TTHA0068-like"/>
    <property type="match status" value="1"/>
</dbReference>
<sequence>MCNPIKSVSEGSQPAEFWIGIEQFNQGEYYACHDTLEAIWMEAIQLDRAFYQGVLQIAVGLYHLTNLNWQGAAILLGEGSRRLDAYGEIYGGINVIDLVDQSHNWLAALQSVGPDHVQQLASVLLNRTLSADPHDLANGIELIVPKITRV</sequence>
<dbReference type="PANTHER" id="PTHR34796:SF1">
    <property type="entry name" value="EXPRESSED PROTEIN"/>
    <property type="match status" value="1"/>
</dbReference>
<dbReference type="EMBL" id="JADOER010000012">
    <property type="protein sequence ID" value="MBT9313404.1"/>
    <property type="molecule type" value="Genomic_DNA"/>
</dbReference>
<dbReference type="PANTHER" id="PTHR34796">
    <property type="entry name" value="EXPRESSED PROTEIN"/>
    <property type="match status" value="1"/>
</dbReference>
<protein>
    <submittedName>
        <fullName evidence="1">DUF309 domain-containing protein</fullName>
    </submittedName>
</protein>
<comment type="caution">
    <text evidence="1">The sequence shown here is derived from an EMBL/GenBank/DDBJ whole genome shotgun (WGS) entry which is preliminary data.</text>
</comment>
<evidence type="ECO:0000313" key="2">
    <source>
        <dbReference type="Proteomes" id="UP001196661"/>
    </source>
</evidence>
<dbReference type="Pfam" id="PF03745">
    <property type="entry name" value="DUF309"/>
    <property type="match status" value="1"/>
</dbReference>
<dbReference type="InterPro" id="IPR023203">
    <property type="entry name" value="TTHA0068_sf"/>
</dbReference>
<dbReference type="Proteomes" id="UP001196661">
    <property type="component" value="Unassembled WGS sequence"/>
</dbReference>
<keyword evidence="2" id="KW-1185">Reference proteome</keyword>
<name>A0ABS5Y6B7_9CYAN</name>
<dbReference type="InterPro" id="IPR005500">
    <property type="entry name" value="DUF309"/>
</dbReference>
<evidence type="ECO:0000313" key="1">
    <source>
        <dbReference type="EMBL" id="MBT9313404.1"/>
    </source>
</evidence>
<dbReference type="Gene3D" id="1.10.3450.10">
    <property type="entry name" value="TTHA0068-like"/>
    <property type="match status" value="1"/>
</dbReference>
<gene>
    <name evidence="1" type="ORF">IXB28_14405</name>
</gene>
<proteinExistence type="predicted"/>